<evidence type="ECO:0000256" key="5">
    <source>
        <dbReference type="SAM" id="MobiDB-lite"/>
    </source>
</evidence>
<evidence type="ECO:0000313" key="9">
    <source>
        <dbReference type="RefSeq" id="XP_022237145.1"/>
    </source>
</evidence>
<feature type="domain" description="Ig-like" evidence="7">
    <location>
        <begin position="230"/>
        <end position="327"/>
    </location>
</feature>
<dbReference type="InterPro" id="IPR013783">
    <property type="entry name" value="Ig-like_fold"/>
</dbReference>
<dbReference type="Pfam" id="PF13927">
    <property type="entry name" value="Ig_3"/>
    <property type="match status" value="1"/>
</dbReference>
<dbReference type="RefSeq" id="XP_022237145.1">
    <property type="nucleotide sequence ID" value="XM_022381437.1"/>
</dbReference>
<feature type="region of interest" description="Disordered" evidence="5">
    <location>
        <begin position="335"/>
        <end position="403"/>
    </location>
</feature>
<dbReference type="SMART" id="SM00409">
    <property type="entry name" value="IG"/>
    <property type="match status" value="3"/>
</dbReference>
<evidence type="ECO:0000313" key="8">
    <source>
        <dbReference type="Proteomes" id="UP000694941"/>
    </source>
</evidence>
<dbReference type="PANTHER" id="PTHR12231">
    <property type="entry name" value="CTX-RELATED TYPE I TRANSMEMBRANE PROTEIN"/>
    <property type="match status" value="1"/>
</dbReference>
<accession>A0ABM1S0J0</accession>
<evidence type="ECO:0000256" key="6">
    <source>
        <dbReference type="SAM" id="SignalP"/>
    </source>
</evidence>
<evidence type="ECO:0000256" key="3">
    <source>
        <dbReference type="ARBA" id="ARBA00023157"/>
    </source>
</evidence>
<dbReference type="Proteomes" id="UP000694941">
    <property type="component" value="Unplaced"/>
</dbReference>
<dbReference type="PROSITE" id="PS50835">
    <property type="entry name" value="IG_LIKE"/>
    <property type="match status" value="3"/>
</dbReference>
<organism evidence="8 9">
    <name type="scientific">Limulus polyphemus</name>
    <name type="common">Atlantic horseshoe crab</name>
    <dbReference type="NCBI Taxonomy" id="6850"/>
    <lineage>
        <taxon>Eukaryota</taxon>
        <taxon>Metazoa</taxon>
        <taxon>Ecdysozoa</taxon>
        <taxon>Arthropoda</taxon>
        <taxon>Chelicerata</taxon>
        <taxon>Merostomata</taxon>
        <taxon>Xiphosura</taxon>
        <taxon>Limulidae</taxon>
        <taxon>Limulus</taxon>
    </lineage>
</organism>
<dbReference type="Pfam" id="PF07679">
    <property type="entry name" value="I-set"/>
    <property type="match status" value="1"/>
</dbReference>
<keyword evidence="8" id="KW-1185">Reference proteome</keyword>
<feature type="chain" id="PRO_5045035945" evidence="6">
    <location>
        <begin position="20"/>
        <end position="433"/>
    </location>
</feature>
<feature type="signal peptide" evidence="6">
    <location>
        <begin position="1"/>
        <end position="19"/>
    </location>
</feature>
<sequence>MTKFPCFNLIMCYLLPILGTTIQKHIEDWDLEPDFTDPIPNVTVSVGHDAAIPCTVENLGFYRVAWLRVESKTILTIHHNVITRNYRVNLSYTDQKKWILHIKNAQESDRGFYMCQINTVPMKSQIGYLDVVVPPVIVDGESSSDELVREGFNITLSCRAKGYPTPTVTWRREDGQPIGQNKKKQKKTYEGMDLSITKVSRLHMGAYLCVASNGVQPSISKRILLHVHFPPMISIPNQLVGSPIGGSVKMDCHTEAFPASINYWTKQEGEMIVDSKKYTVKKEEETYKVHMILIINTVESEDFGAFRCFAKNSLGSTEGLIRLYEIHLSPSQHASTARIQSVGGDEEQPKKQADRKLDINTQETARRMQGGKFNSPNVSETREQGSFASPPLQNFPDKQSGSSRPKLDFTCHFGYGFMLCFMTELLLFLPTKR</sequence>
<dbReference type="InterPro" id="IPR013098">
    <property type="entry name" value="Ig_I-set"/>
</dbReference>
<dbReference type="GeneID" id="106477168"/>
<keyword evidence="1 6" id="KW-0732">Signal</keyword>
<keyword evidence="4" id="KW-0393">Immunoglobulin domain</keyword>
<dbReference type="SUPFAM" id="SSF48726">
    <property type="entry name" value="Immunoglobulin"/>
    <property type="match status" value="3"/>
</dbReference>
<dbReference type="InterPro" id="IPR003598">
    <property type="entry name" value="Ig_sub2"/>
</dbReference>
<reference evidence="9" key="1">
    <citation type="submission" date="2025-08" db="UniProtKB">
        <authorList>
            <consortium name="RefSeq"/>
        </authorList>
    </citation>
    <scope>IDENTIFICATION</scope>
    <source>
        <tissue evidence="9">Muscle</tissue>
    </source>
</reference>
<feature type="compositionally biased region" description="Basic and acidic residues" evidence="5">
    <location>
        <begin position="347"/>
        <end position="358"/>
    </location>
</feature>
<dbReference type="InterPro" id="IPR036179">
    <property type="entry name" value="Ig-like_dom_sf"/>
</dbReference>
<dbReference type="PANTHER" id="PTHR12231:SF253">
    <property type="entry name" value="DPR-INTERACTING PROTEIN ETA, ISOFORM B-RELATED"/>
    <property type="match status" value="1"/>
</dbReference>
<keyword evidence="2" id="KW-0677">Repeat</keyword>
<dbReference type="InterPro" id="IPR051170">
    <property type="entry name" value="Neural/epithelial_adhesion"/>
</dbReference>
<dbReference type="InterPro" id="IPR013106">
    <property type="entry name" value="Ig_V-set"/>
</dbReference>
<keyword evidence="3" id="KW-1015">Disulfide bond</keyword>
<dbReference type="Pfam" id="PF07686">
    <property type="entry name" value="V-set"/>
    <property type="match status" value="1"/>
</dbReference>
<proteinExistence type="predicted"/>
<evidence type="ECO:0000256" key="1">
    <source>
        <dbReference type="ARBA" id="ARBA00022729"/>
    </source>
</evidence>
<feature type="domain" description="Ig-like" evidence="7">
    <location>
        <begin position="33"/>
        <end position="127"/>
    </location>
</feature>
<dbReference type="SMART" id="SM00408">
    <property type="entry name" value="IGc2"/>
    <property type="match status" value="3"/>
</dbReference>
<protein>
    <submittedName>
        <fullName evidence="9">Lachesin-like isoform X1</fullName>
    </submittedName>
</protein>
<evidence type="ECO:0000259" key="7">
    <source>
        <dbReference type="PROSITE" id="PS50835"/>
    </source>
</evidence>
<feature type="compositionally biased region" description="Polar residues" evidence="5">
    <location>
        <begin position="372"/>
        <end position="387"/>
    </location>
</feature>
<gene>
    <name evidence="9" type="primary">LOC106477168</name>
</gene>
<name>A0ABM1S0J0_LIMPO</name>
<dbReference type="Gene3D" id="2.60.40.10">
    <property type="entry name" value="Immunoglobulins"/>
    <property type="match status" value="3"/>
</dbReference>
<feature type="domain" description="Ig-like" evidence="7">
    <location>
        <begin position="134"/>
        <end position="220"/>
    </location>
</feature>
<evidence type="ECO:0000256" key="4">
    <source>
        <dbReference type="ARBA" id="ARBA00023319"/>
    </source>
</evidence>
<dbReference type="InterPro" id="IPR007110">
    <property type="entry name" value="Ig-like_dom"/>
</dbReference>
<evidence type="ECO:0000256" key="2">
    <source>
        <dbReference type="ARBA" id="ARBA00022737"/>
    </source>
</evidence>
<dbReference type="InterPro" id="IPR003599">
    <property type="entry name" value="Ig_sub"/>
</dbReference>